<protein>
    <recommendedName>
        <fullName evidence="1">Putative restriction endonuclease domain-containing protein</fullName>
    </recommendedName>
</protein>
<dbReference type="Pfam" id="PF05685">
    <property type="entry name" value="Uma2"/>
    <property type="match status" value="1"/>
</dbReference>
<feature type="domain" description="Putative restriction endonuclease" evidence="1">
    <location>
        <begin position="29"/>
        <end position="140"/>
    </location>
</feature>
<evidence type="ECO:0000313" key="2">
    <source>
        <dbReference type="EMBL" id="GAA2458383.1"/>
    </source>
</evidence>
<dbReference type="InterPro" id="IPR012296">
    <property type="entry name" value="Nuclease_put_TT1808"/>
</dbReference>
<dbReference type="EMBL" id="BAAARW010000048">
    <property type="protein sequence ID" value="GAA2458383.1"/>
    <property type="molecule type" value="Genomic_DNA"/>
</dbReference>
<evidence type="ECO:0000313" key="3">
    <source>
        <dbReference type="Proteomes" id="UP001501231"/>
    </source>
</evidence>
<dbReference type="Proteomes" id="UP001501231">
    <property type="component" value="Unassembled WGS sequence"/>
</dbReference>
<dbReference type="InterPro" id="IPR011335">
    <property type="entry name" value="Restrct_endonuc-II-like"/>
</dbReference>
<organism evidence="2 3">
    <name type="scientific">Actinomadura vinacea</name>
    <dbReference type="NCBI Taxonomy" id="115336"/>
    <lineage>
        <taxon>Bacteria</taxon>
        <taxon>Bacillati</taxon>
        <taxon>Actinomycetota</taxon>
        <taxon>Actinomycetes</taxon>
        <taxon>Streptosporangiales</taxon>
        <taxon>Thermomonosporaceae</taxon>
        <taxon>Actinomadura</taxon>
    </lineage>
</organism>
<proteinExistence type="predicted"/>
<name>A0ABN3KFE0_9ACTN</name>
<accession>A0ABN3KFE0</accession>
<dbReference type="Gene3D" id="3.90.1570.10">
    <property type="entry name" value="tt1808, chain A"/>
    <property type="match status" value="1"/>
</dbReference>
<keyword evidence="3" id="KW-1185">Reference proteome</keyword>
<dbReference type="RefSeq" id="WP_344598355.1">
    <property type="nucleotide sequence ID" value="NZ_BAAARW010000048.1"/>
</dbReference>
<comment type="caution">
    <text evidence="2">The sequence shown here is derived from an EMBL/GenBank/DDBJ whole genome shotgun (WGS) entry which is preliminary data.</text>
</comment>
<evidence type="ECO:0000259" key="1">
    <source>
        <dbReference type="Pfam" id="PF05685"/>
    </source>
</evidence>
<dbReference type="CDD" id="cd06260">
    <property type="entry name" value="DUF820-like"/>
    <property type="match status" value="1"/>
</dbReference>
<gene>
    <name evidence="2" type="ORF">GCM10010191_92890</name>
</gene>
<dbReference type="SUPFAM" id="SSF52980">
    <property type="entry name" value="Restriction endonuclease-like"/>
    <property type="match status" value="1"/>
</dbReference>
<reference evidence="2 3" key="1">
    <citation type="journal article" date="2019" name="Int. J. Syst. Evol. Microbiol.">
        <title>The Global Catalogue of Microorganisms (GCM) 10K type strain sequencing project: providing services to taxonomists for standard genome sequencing and annotation.</title>
        <authorList>
            <consortium name="The Broad Institute Genomics Platform"/>
            <consortium name="The Broad Institute Genome Sequencing Center for Infectious Disease"/>
            <person name="Wu L."/>
            <person name="Ma J."/>
        </authorList>
    </citation>
    <scope>NUCLEOTIDE SEQUENCE [LARGE SCALE GENOMIC DNA]</scope>
    <source>
        <strain evidence="2 3">JCM 3325</strain>
    </source>
</reference>
<sequence>MTHTLLHQVLVAGLVVPVGLAAKAEQRSATGAVVRFEDDTLVRCDLVVYRKGQAGAAPGSVLGPPLLAVEVTSDVSRPVDLGPKKNLYERYGVPSYWVVDVRGDEPELVVYGLGGDGRYAEEARVAWGESCALTRPFPIELVPDQIFARLPRRVVPRRMIAVPDEVRPHASGPDLPGSEEPILIDAFGRRWPTGAEKVELWDGCPVFYGAWDDRDVEIAARAYPGRVVRLDQAPGEPGTMTILPGPARRPVLDGRGLDAEEPSVPEDLVCGSVERLPVEVEAS</sequence>
<dbReference type="InterPro" id="IPR008538">
    <property type="entry name" value="Uma2"/>
</dbReference>